<name>A0A5K7ZA75_9BACT</name>
<evidence type="ECO:0000313" key="2">
    <source>
        <dbReference type="Proteomes" id="UP000427769"/>
    </source>
</evidence>
<organism evidence="1 2">
    <name type="scientific">Desulfosarcina widdelii</name>
    <dbReference type="NCBI Taxonomy" id="947919"/>
    <lineage>
        <taxon>Bacteria</taxon>
        <taxon>Pseudomonadati</taxon>
        <taxon>Thermodesulfobacteriota</taxon>
        <taxon>Desulfobacteria</taxon>
        <taxon>Desulfobacterales</taxon>
        <taxon>Desulfosarcinaceae</taxon>
        <taxon>Desulfosarcina</taxon>
    </lineage>
</organism>
<dbReference type="EMBL" id="AP021875">
    <property type="protein sequence ID" value="BBO76601.1"/>
    <property type="molecule type" value="Genomic_DNA"/>
</dbReference>
<keyword evidence="2" id="KW-1185">Reference proteome</keyword>
<proteinExistence type="predicted"/>
<dbReference type="InterPro" id="IPR005358">
    <property type="entry name" value="Puta_zinc/iron-chelating_dom"/>
</dbReference>
<dbReference type="PANTHER" id="PTHR35866">
    <property type="entry name" value="PUTATIVE-RELATED"/>
    <property type="match status" value="1"/>
</dbReference>
<evidence type="ECO:0000313" key="1">
    <source>
        <dbReference type="EMBL" id="BBO76601.1"/>
    </source>
</evidence>
<sequence>MQNVISKLEKHQTFRFSCSPQVPCFNACCRDLNQVLTPYDVLCLKQYLKMTSTDFLKTHTRASAGPGTGLPLVSLRFGDAQDLACPFVTPEGCRVYPARPASCRTYPLARGVSRDRKTGALTEHWALIREPHCKGFETGRSTTVDQWVDDQQIAAHNRMNDRMLELIGQKNRFRPGVLPPSEEKLVYTALYDLDSFRGQIDEAAADMPVASFPERDFSDDVELLRFAMDWVRQKVFEVSPSRGEHPGKKERR</sequence>
<protein>
    <submittedName>
        <fullName evidence="1">Zinc/iron-chelating domain-containing protein</fullName>
    </submittedName>
</protein>
<dbReference type="AlphaFoldDB" id="A0A5K7ZA75"/>
<accession>A0A5K7ZA75</accession>
<dbReference type="OrthoDB" id="9810361at2"/>
<gene>
    <name evidence="1" type="ORF">DSCW_40180</name>
</gene>
<dbReference type="Proteomes" id="UP000427769">
    <property type="component" value="Chromosome"/>
</dbReference>
<dbReference type="RefSeq" id="WP_155305419.1">
    <property type="nucleotide sequence ID" value="NZ_AP021875.1"/>
</dbReference>
<dbReference type="Pfam" id="PF03692">
    <property type="entry name" value="CxxCxxCC"/>
    <property type="match status" value="1"/>
</dbReference>
<dbReference type="KEGG" id="dwd:DSCW_40180"/>
<dbReference type="PANTHER" id="PTHR35866:SF1">
    <property type="entry name" value="YKGJ FAMILY CYSTEINE CLUSTER PROTEIN"/>
    <property type="match status" value="1"/>
</dbReference>
<reference evidence="1 2" key="1">
    <citation type="submission" date="2019-11" db="EMBL/GenBank/DDBJ databases">
        <title>Comparative genomics of hydrocarbon-degrading Desulfosarcina strains.</title>
        <authorList>
            <person name="Watanabe M."/>
            <person name="Kojima H."/>
            <person name="Fukui M."/>
        </authorList>
    </citation>
    <scope>NUCLEOTIDE SEQUENCE [LARGE SCALE GENOMIC DNA]</scope>
    <source>
        <strain evidence="1 2">PP31</strain>
    </source>
</reference>